<dbReference type="Proteomes" id="UP000515908">
    <property type="component" value="Chromosome 10"/>
</dbReference>
<sequence>MFRRSALFAVQRSPLLLNKSAAAPKVVPKTAPKTAKGPVMTETKGAGGPPSDSIVDKVVLLGAVGAFFAWFTLVPGPHNQH</sequence>
<dbReference type="VEuPathDB" id="TriTrypDB:ADEAN_000537800"/>
<dbReference type="EMBL" id="LR877154">
    <property type="protein sequence ID" value="CAD2217892.1"/>
    <property type="molecule type" value="Genomic_DNA"/>
</dbReference>
<name>A0A7G2CI43_9TRYP</name>
<keyword evidence="3" id="KW-1185">Reference proteome</keyword>
<evidence type="ECO:0000256" key="1">
    <source>
        <dbReference type="SAM" id="MobiDB-lite"/>
    </source>
</evidence>
<gene>
    <name evidence="2" type="ORF">ADEAN_000537800</name>
</gene>
<reference evidence="2 3" key="1">
    <citation type="submission" date="2020-08" db="EMBL/GenBank/DDBJ databases">
        <authorList>
            <person name="Newling K."/>
            <person name="Davey J."/>
            <person name="Forrester S."/>
        </authorList>
    </citation>
    <scope>NUCLEOTIDE SEQUENCE [LARGE SCALE GENOMIC DNA]</scope>
    <source>
        <strain evidence="3">Crithidia deanei Carvalho (ATCC PRA-265)</strain>
    </source>
</reference>
<evidence type="ECO:0000313" key="3">
    <source>
        <dbReference type="Proteomes" id="UP000515908"/>
    </source>
</evidence>
<proteinExistence type="predicted"/>
<accession>A0A7G2CI43</accession>
<organism evidence="2 3">
    <name type="scientific">Angomonas deanei</name>
    <dbReference type="NCBI Taxonomy" id="59799"/>
    <lineage>
        <taxon>Eukaryota</taxon>
        <taxon>Discoba</taxon>
        <taxon>Euglenozoa</taxon>
        <taxon>Kinetoplastea</taxon>
        <taxon>Metakinetoplastina</taxon>
        <taxon>Trypanosomatida</taxon>
        <taxon>Trypanosomatidae</taxon>
        <taxon>Strigomonadinae</taxon>
        <taxon>Angomonas</taxon>
    </lineage>
</organism>
<feature type="region of interest" description="Disordered" evidence="1">
    <location>
        <begin position="28"/>
        <end position="50"/>
    </location>
</feature>
<dbReference type="AlphaFoldDB" id="A0A7G2CI43"/>
<evidence type="ECO:0000313" key="2">
    <source>
        <dbReference type="EMBL" id="CAD2217892.1"/>
    </source>
</evidence>
<protein>
    <submittedName>
        <fullName evidence="2">Uncharacterized protein</fullName>
    </submittedName>
</protein>